<keyword evidence="2" id="KW-0012">Acyltransferase</keyword>
<gene>
    <name evidence="4" type="ORF">CKO31_18775</name>
</gene>
<dbReference type="PROSITE" id="PS51186">
    <property type="entry name" value="GNAT"/>
    <property type="match status" value="1"/>
</dbReference>
<dbReference type="InterPro" id="IPR000182">
    <property type="entry name" value="GNAT_dom"/>
</dbReference>
<evidence type="ECO:0000256" key="2">
    <source>
        <dbReference type="ARBA" id="ARBA00023315"/>
    </source>
</evidence>
<evidence type="ECO:0000259" key="3">
    <source>
        <dbReference type="PROSITE" id="PS51186"/>
    </source>
</evidence>
<evidence type="ECO:0000256" key="1">
    <source>
        <dbReference type="ARBA" id="ARBA00022679"/>
    </source>
</evidence>
<dbReference type="SUPFAM" id="SSF55729">
    <property type="entry name" value="Acyl-CoA N-acyltransferases (Nat)"/>
    <property type="match status" value="1"/>
</dbReference>
<name>A0ABS1CLE5_9GAMM</name>
<dbReference type="Proteomes" id="UP000748752">
    <property type="component" value="Unassembled WGS sequence"/>
</dbReference>
<accession>A0ABS1CLE5</accession>
<keyword evidence="1" id="KW-0808">Transferase</keyword>
<feature type="domain" description="N-acetyltransferase" evidence="3">
    <location>
        <begin position="1"/>
        <end position="143"/>
    </location>
</feature>
<dbReference type="EMBL" id="NRRV01000056">
    <property type="protein sequence ID" value="MBK1632752.1"/>
    <property type="molecule type" value="Genomic_DNA"/>
</dbReference>
<evidence type="ECO:0000313" key="5">
    <source>
        <dbReference type="Proteomes" id="UP000748752"/>
    </source>
</evidence>
<dbReference type="InterPro" id="IPR050832">
    <property type="entry name" value="Bact_Acetyltransf"/>
</dbReference>
<dbReference type="Pfam" id="PF00583">
    <property type="entry name" value="Acetyltransf_1"/>
    <property type="match status" value="1"/>
</dbReference>
<dbReference type="PANTHER" id="PTHR43877">
    <property type="entry name" value="AMINOALKYLPHOSPHONATE N-ACETYLTRANSFERASE-RELATED-RELATED"/>
    <property type="match status" value="1"/>
</dbReference>
<organism evidence="4 5">
    <name type="scientific">Thiohalocapsa halophila</name>
    <dbReference type="NCBI Taxonomy" id="69359"/>
    <lineage>
        <taxon>Bacteria</taxon>
        <taxon>Pseudomonadati</taxon>
        <taxon>Pseudomonadota</taxon>
        <taxon>Gammaproteobacteria</taxon>
        <taxon>Chromatiales</taxon>
        <taxon>Chromatiaceae</taxon>
        <taxon>Thiohalocapsa</taxon>
    </lineage>
</organism>
<dbReference type="InterPro" id="IPR016181">
    <property type="entry name" value="Acyl_CoA_acyltransferase"/>
</dbReference>
<dbReference type="Gene3D" id="3.40.630.30">
    <property type="match status" value="1"/>
</dbReference>
<comment type="caution">
    <text evidence="4">The sequence shown here is derived from an EMBL/GenBank/DDBJ whole genome shotgun (WGS) entry which is preliminary data.</text>
</comment>
<evidence type="ECO:0000313" key="4">
    <source>
        <dbReference type="EMBL" id="MBK1632752.1"/>
    </source>
</evidence>
<protein>
    <recommendedName>
        <fullName evidence="3">N-acetyltransferase domain-containing protein</fullName>
    </recommendedName>
</protein>
<sequence length="145" mass="15178">MVALLNGYAADPMGGNAPLPAAVRARLAPALSELPGALVLLARAGRTPVGVAVCFTGFSTFRARPLTNVHDLAVAPSWRGRGIGRRLLDEVVAAARAQGHCKVTLEVREDNAAAMALYRRLGFGAGQSAGEPAQYLFLEKRLAGD</sequence>
<reference evidence="4 5" key="1">
    <citation type="journal article" date="2020" name="Microorganisms">
        <title>Osmotic Adaptation and Compatible Solute Biosynthesis of Phototrophic Bacteria as Revealed from Genome Analyses.</title>
        <authorList>
            <person name="Imhoff J.F."/>
            <person name="Rahn T."/>
            <person name="Kunzel S."/>
            <person name="Keller A."/>
            <person name="Neulinger S.C."/>
        </authorList>
    </citation>
    <scope>NUCLEOTIDE SEQUENCE [LARGE SCALE GENOMIC DNA]</scope>
    <source>
        <strain evidence="4 5">DSM 6210</strain>
    </source>
</reference>
<keyword evidence="5" id="KW-1185">Reference proteome</keyword>
<dbReference type="CDD" id="cd04301">
    <property type="entry name" value="NAT_SF"/>
    <property type="match status" value="1"/>
</dbReference>
<proteinExistence type="predicted"/>